<reference evidence="2" key="1">
    <citation type="submission" date="2021-01" db="EMBL/GenBank/DDBJ databases">
        <authorList>
            <consortium name="Genoscope - CEA"/>
            <person name="William W."/>
        </authorList>
    </citation>
    <scope>NUCLEOTIDE SEQUENCE</scope>
</reference>
<protein>
    <submittedName>
        <fullName evidence="2">(rape) hypothetical protein</fullName>
    </submittedName>
</protein>
<gene>
    <name evidence="2" type="ORF">DARMORV10_A05P43740.1</name>
</gene>
<keyword evidence="1" id="KW-0732">Signal</keyword>
<dbReference type="AlphaFoldDB" id="A0A816U153"/>
<accession>A0A816U153</accession>
<feature type="chain" id="PRO_5032908048" evidence="1">
    <location>
        <begin position="21"/>
        <end position="88"/>
    </location>
</feature>
<proteinExistence type="predicted"/>
<evidence type="ECO:0000256" key="1">
    <source>
        <dbReference type="SAM" id="SignalP"/>
    </source>
</evidence>
<dbReference type="SUPFAM" id="SSF48445">
    <property type="entry name" value="14-3-3 protein"/>
    <property type="match status" value="1"/>
</dbReference>
<name>A0A816U153_BRANA</name>
<dbReference type="EMBL" id="HG994359">
    <property type="protein sequence ID" value="CAF2103455.1"/>
    <property type="molecule type" value="Genomic_DNA"/>
</dbReference>
<evidence type="ECO:0000313" key="2">
    <source>
        <dbReference type="EMBL" id="CAF2103455.1"/>
    </source>
</evidence>
<organism evidence="2">
    <name type="scientific">Brassica napus</name>
    <name type="common">Rape</name>
    <dbReference type="NCBI Taxonomy" id="3708"/>
    <lineage>
        <taxon>Eukaryota</taxon>
        <taxon>Viridiplantae</taxon>
        <taxon>Streptophyta</taxon>
        <taxon>Embryophyta</taxon>
        <taxon>Tracheophyta</taxon>
        <taxon>Spermatophyta</taxon>
        <taxon>Magnoliopsida</taxon>
        <taxon>eudicotyledons</taxon>
        <taxon>Gunneridae</taxon>
        <taxon>Pentapetalae</taxon>
        <taxon>rosids</taxon>
        <taxon>malvids</taxon>
        <taxon>Brassicales</taxon>
        <taxon>Brassicaceae</taxon>
        <taxon>Brassiceae</taxon>
        <taxon>Brassica</taxon>
    </lineage>
</organism>
<dbReference type="Proteomes" id="UP001295469">
    <property type="component" value="Chromosome A05"/>
</dbReference>
<dbReference type="InterPro" id="IPR036815">
    <property type="entry name" value="14-3-3_dom_sf"/>
</dbReference>
<feature type="signal peptide" evidence="1">
    <location>
        <begin position="1"/>
        <end position="20"/>
    </location>
</feature>
<sequence length="88" mass="10332">MNQLFHFSSFFRLFLRLLAAKKKFSRRWSASALFTSATTNSSRRDKELLEKETIPMETESTRTGTFFLYRLGLALNFSVLYYEIMSSP</sequence>